<organism evidence="1 2">
    <name type="scientific">Antribacter soli</name>
    <dbReference type="NCBI Taxonomy" id="2910976"/>
    <lineage>
        <taxon>Bacteria</taxon>
        <taxon>Bacillati</taxon>
        <taxon>Actinomycetota</taxon>
        <taxon>Actinomycetes</taxon>
        <taxon>Micrococcales</taxon>
        <taxon>Promicromonosporaceae</taxon>
        <taxon>Antribacter</taxon>
    </lineage>
</organism>
<comment type="caution">
    <text evidence="1">The sequence shown here is derived from an EMBL/GenBank/DDBJ whole genome shotgun (WGS) entry which is preliminary data.</text>
</comment>
<proteinExistence type="predicted"/>
<evidence type="ECO:0000313" key="1">
    <source>
        <dbReference type="EMBL" id="MCF4122401.1"/>
    </source>
</evidence>
<dbReference type="AlphaFoldDB" id="A0AA41U882"/>
<sequence length="140" mass="14977">MTATAPIQHGVPLTDDGALLALAEFLHRGADPLERTLWSVMLDSERRPLPALLPVDDVPAEPDPRAVRHVGRLWDELLEELPGAGLVLVLERPGPELVTDADRAWASGLRATAEARGLPVLAFFVASDDGVRPLAPDDAA</sequence>
<dbReference type="EMBL" id="JAKGSG010000042">
    <property type="protein sequence ID" value="MCF4122401.1"/>
    <property type="molecule type" value="Genomic_DNA"/>
</dbReference>
<evidence type="ECO:0000313" key="2">
    <source>
        <dbReference type="Proteomes" id="UP001165405"/>
    </source>
</evidence>
<protein>
    <submittedName>
        <fullName evidence="1">Uncharacterized protein</fullName>
    </submittedName>
</protein>
<keyword evidence="2" id="KW-1185">Reference proteome</keyword>
<gene>
    <name evidence="1" type="ORF">L1785_15595</name>
</gene>
<accession>A0AA41U882</accession>
<reference evidence="1" key="1">
    <citation type="submission" date="2022-01" db="EMBL/GenBank/DDBJ databases">
        <title>Antribacter sp. nov., isolated from Guizhou of China.</title>
        <authorList>
            <person name="Chengliang C."/>
            <person name="Ya Z."/>
        </authorList>
    </citation>
    <scope>NUCLEOTIDE SEQUENCE</scope>
    <source>
        <strain evidence="1">KLBMP 9083</strain>
    </source>
</reference>
<name>A0AA41U882_9MICO</name>
<dbReference type="RefSeq" id="WP_236090198.1">
    <property type="nucleotide sequence ID" value="NZ_JAKGSG010000042.1"/>
</dbReference>
<dbReference type="Proteomes" id="UP001165405">
    <property type="component" value="Unassembled WGS sequence"/>
</dbReference>